<proteinExistence type="predicted"/>
<organism evidence="1 2">
    <name type="scientific">Gossypium arboreum</name>
    <name type="common">Tree cotton</name>
    <name type="synonym">Gossypium nanking</name>
    <dbReference type="NCBI Taxonomy" id="29729"/>
    <lineage>
        <taxon>Eukaryota</taxon>
        <taxon>Viridiplantae</taxon>
        <taxon>Streptophyta</taxon>
        <taxon>Embryophyta</taxon>
        <taxon>Tracheophyta</taxon>
        <taxon>Spermatophyta</taxon>
        <taxon>Magnoliopsida</taxon>
        <taxon>eudicotyledons</taxon>
        <taxon>Gunneridae</taxon>
        <taxon>Pentapetalae</taxon>
        <taxon>rosids</taxon>
        <taxon>malvids</taxon>
        <taxon>Malvales</taxon>
        <taxon>Malvaceae</taxon>
        <taxon>Malvoideae</taxon>
        <taxon>Gossypium</taxon>
    </lineage>
</organism>
<dbReference type="EMBL" id="KN412002">
    <property type="protein sequence ID" value="KHG19033.1"/>
    <property type="molecule type" value="Genomic_DNA"/>
</dbReference>
<evidence type="ECO:0000313" key="1">
    <source>
        <dbReference type="EMBL" id="KHG19033.1"/>
    </source>
</evidence>
<name>A0A0B0NWZ7_GOSAR</name>
<gene>
    <name evidence="1" type="ORF">F383_24501</name>
</gene>
<reference evidence="2" key="1">
    <citation type="submission" date="2014-09" db="EMBL/GenBank/DDBJ databases">
        <authorList>
            <person name="Mudge J."/>
            <person name="Ramaraj T."/>
            <person name="Lindquist I.E."/>
            <person name="Bharti A.K."/>
            <person name="Sundararajan A."/>
            <person name="Cameron C.T."/>
            <person name="Woodward J.E."/>
            <person name="May G.D."/>
            <person name="Brubaker C."/>
            <person name="Broadhvest J."/>
            <person name="Wilkins T.A."/>
        </authorList>
    </citation>
    <scope>NUCLEOTIDE SEQUENCE</scope>
    <source>
        <strain evidence="2">cv. AKA8401</strain>
    </source>
</reference>
<dbReference type="AlphaFoldDB" id="A0A0B0NWZ7"/>
<evidence type="ECO:0000313" key="2">
    <source>
        <dbReference type="Proteomes" id="UP000032142"/>
    </source>
</evidence>
<sequence>MPTSRQKWPFLNWTQLGLGRDTPHVLYPCELCFDSARLTRPCGLLV</sequence>
<protein>
    <submittedName>
        <fullName evidence="1">Uncharacterized protein</fullName>
    </submittedName>
</protein>
<keyword evidence="2" id="KW-1185">Reference proteome</keyword>
<accession>A0A0B0NWZ7</accession>
<dbReference type="Proteomes" id="UP000032142">
    <property type="component" value="Unassembled WGS sequence"/>
</dbReference>